<dbReference type="SMART" id="SM00501">
    <property type="entry name" value="BRIGHT"/>
    <property type="match status" value="1"/>
</dbReference>
<dbReference type="Proteomes" id="UP000008311">
    <property type="component" value="Unassembled WGS sequence"/>
</dbReference>
<dbReference type="FunCoup" id="B9RCE7">
    <property type="interactions" value="13"/>
</dbReference>
<dbReference type="KEGG" id="rcu:8287406"/>
<name>B9RCE7_RICCO</name>
<dbReference type="SUPFAM" id="SSF46774">
    <property type="entry name" value="ARID-like"/>
    <property type="match status" value="1"/>
</dbReference>
<proteinExistence type="predicted"/>
<dbReference type="InterPro" id="IPR001005">
    <property type="entry name" value="SANT/Myb"/>
</dbReference>
<dbReference type="CDD" id="cd00167">
    <property type="entry name" value="SANT"/>
    <property type="match status" value="1"/>
</dbReference>
<dbReference type="GO" id="GO:0003677">
    <property type="term" value="F:DNA binding"/>
    <property type="evidence" value="ECO:0007669"/>
    <property type="project" value="InterPro"/>
</dbReference>
<dbReference type="CDD" id="cd16100">
    <property type="entry name" value="ARID"/>
    <property type="match status" value="1"/>
</dbReference>
<dbReference type="Pfam" id="PF01388">
    <property type="entry name" value="ARID"/>
    <property type="match status" value="1"/>
</dbReference>
<dbReference type="AlphaFoldDB" id="B9RCE7"/>
<dbReference type="InterPro" id="IPR001606">
    <property type="entry name" value="ARID_dom"/>
</dbReference>
<accession>B9RCE7</accession>
<dbReference type="EMBL" id="EQ973774">
    <property type="protein sequence ID" value="EEF51218.1"/>
    <property type="molecule type" value="Genomic_DNA"/>
</dbReference>
<dbReference type="STRING" id="3988.B9RCE7"/>
<dbReference type="OMA" id="WFRESCK"/>
<evidence type="ECO:0000259" key="1">
    <source>
        <dbReference type="PROSITE" id="PS51011"/>
    </source>
</evidence>
<dbReference type="InterPro" id="IPR036431">
    <property type="entry name" value="ARID_dom_sf"/>
</dbReference>
<dbReference type="PANTHER" id="PTHR46410:SF18">
    <property type="entry name" value="AT-RICH INTERACTIVE DOMAIN-CONTAINING PROTEIN 2"/>
    <property type="match status" value="1"/>
</dbReference>
<dbReference type="PANTHER" id="PTHR46410">
    <property type="entry name" value="AT-RICH INTERACTIVE DOMAIN-CONTAINING PROTEIN 2"/>
    <property type="match status" value="1"/>
</dbReference>
<dbReference type="SMART" id="SM01014">
    <property type="entry name" value="ARID"/>
    <property type="match status" value="1"/>
</dbReference>
<protein>
    <submittedName>
        <fullName evidence="2">DNA binding protein, putative</fullName>
    </submittedName>
</protein>
<dbReference type="PROSITE" id="PS51011">
    <property type="entry name" value="ARID"/>
    <property type="match status" value="1"/>
</dbReference>
<feature type="domain" description="ARID" evidence="1">
    <location>
        <begin position="50"/>
        <end position="141"/>
    </location>
</feature>
<organism evidence="2 3">
    <name type="scientific">Ricinus communis</name>
    <name type="common">Castor bean</name>
    <dbReference type="NCBI Taxonomy" id="3988"/>
    <lineage>
        <taxon>Eukaryota</taxon>
        <taxon>Viridiplantae</taxon>
        <taxon>Streptophyta</taxon>
        <taxon>Embryophyta</taxon>
        <taxon>Tracheophyta</taxon>
        <taxon>Spermatophyta</taxon>
        <taxon>Magnoliopsida</taxon>
        <taxon>eudicotyledons</taxon>
        <taxon>Gunneridae</taxon>
        <taxon>Pentapetalae</taxon>
        <taxon>rosids</taxon>
        <taxon>fabids</taxon>
        <taxon>Malpighiales</taxon>
        <taxon>Euphorbiaceae</taxon>
        <taxon>Acalyphoideae</taxon>
        <taxon>Acalypheae</taxon>
        <taxon>Ricinus</taxon>
    </lineage>
</organism>
<dbReference type="Gene3D" id="1.10.150.60">
    <property type="entry name" value="ARID DNA-binding domain"/>
    <property type="match status" value="1"/>
</dbReference>
<evidence type="ECO:0000313" key="2">
    <source>
        <dbReference type="EMBL" id="EEF51218.1"/>
    </source>
</evidence>
<dbReference type="InParanoid" id="B9RCE7"/>
<reference evidence="3" key="1">
    <citation type="journal article" date="2010" name="Nat. Biotechnol.">
        <title>Draft genome sequence of the oilseed species Ricinus communis.</title>
        <authorList>
            <person name="Chan A.P."/>
            <person name="Crabtree J."/>
            <person name="Zhao Q."/>
            <person name="Lorenzi H."/>
            <person name="Orvis J."/>
            <person name="Puiu D."/>
            <person name="Melake-Berhan A."/>
            <person name="Jones K.M."/>
            <person name="Redman J."/>
            <person name="Chen G."/>
            <person name="Cahoon E.B."/>
            <person name="Gedil M."/>
            <person name="Stanke M."/>
            <person name="Haas B.J."/>
            <person name="Wortman J.R."/>
            <person name="Fraser-Liggett C.M."/>
            <person name="Ravel J."/>
            <person name="Rabinowicz P.D."/>
        </authorList>
    </citation>
    <scope>NUCLEOTIDE SEQUENCE [LARGE SCALE GENOMIC DNA]</scope>
    <source>
        <strain evidence="3">cv. Hale</strain>
    </source>
</reference>
<gene>
    <name evidence="2" type="ORF">RCOM_1687390</name>
</gene>
<dbReference type="OrthoDB" id="1938591at2759"/>
<sequence length="656" mass="73792">MAGWSMLTNGSSLDCADVTSGFKDSTCRPDVNHAVKDHNAVEESDDDHEVKLRCLFDQVLSVFANEAAARGSFRPIPALLGGGKSLDLFKLFRVVRKRGGFDLVNGFWSFVVKELGLDLAASASVKLVYFKYLYELERWLRGSNSSRRLGNGQCRPGGKFNCLSMELEAEFRKLLSNGSKKGKDGKYKKKSKNFGINVVKSKIGLPDTKDVHSAGSRHTDDDENFQEYTGKCKGKSADICAHPPPTPALAEEHLVRRVKPYNEKCSTDNDGDDVVILDPSIGEKLFSPRKRKRESLSRMLNWVIQAAKSPDHPSIGNIPPLSKCKDNKGNELWAQAIRARDALVRRRQVNSGCERSLLQNHQKIHPSMYKDAIPPSDPSSERVRCSERLPALVKPRSCSCCNSCSAPKSQLISPPKTELENAPKAKVLMAEDLSAATATLSSSGDIHIHRHVSVGRRFQAEVPEWTGLVSESESKWLGTQAWPLEFGEHNAMVQEDTIGKGRPESCGCELPGSVECVRFHIAENRIKLKIELGSVFYHWKFDCMGEEIALRWTAEEEKRFKDVVRFNLPSLDKFFWDNSRKYFRRKTKEELVSYYFNVFLVQRRSYQNRVTPKHIDSDDDESEFGSLSDTYGQQAVTVPGTKMLMCSENKQCTDFK</sequence>
<evidence type="ECO:0000313" key="3">
    <source>
        <dbReference type="Proteomes" id="UP000008311"/>
    </source>
</evidence>
<dbReference type="eggNOG" id="ENOG502QVAG">
    <property type="taxonomic scope" value="Eukaryota"/>
</dbReference>
<keyword evidence="3" id="KW-1185">Reference proteome</keyword>